<dbReference type="OrthoDB" id="9786534at2"/>
<keyword evidence="2" id="KW-1185">Reference proteome</keyword>
<proteinExistence type="predicted"/>
<dbReference type="Proteomes" id="UP000186868">
    <property type="component" value="Unassembled WGS sequence"/>
</dbReference>
<accession>A0A1U7H7K0</accession>
<dbReference type="InterPro" id="IPR054213">
    <property type="entry name" value="DUF6920"/>
</dbReference>
<comment type="caution">
    <text evidence="1">The sequence shown here is derived from an EMBL/GenBank/DDBJ whole genome shotgun (WGS) entry which is preliminary data.</text>
</comment>
<dbReference type="AlphaFoldDB" id="A0A1U7H7K0"/>
<gene>
    <name evidence="1" type="ORF">NIES593_22075</name>
</gene>
<evidence type="ECO:0000313" key="2">
    <source>
        <dbReference type="Proteomes" id="UP000186868"/>
    </source>
</evidence>
<sequence>MSETGEQWKPFTSDQQAIAQRPSFDWNGRMTMLPGIPVLVHDAYIAGEGILQERKRSPPLFKGGM</sequence>
<name>A0A1U7H7K0_9CYAN</name>
<dbReference type="EMBL" id="MRCB01000050">
    <property type="protein sequence ID" value="OKH18382.1"/>
    <property type="molecule type" value="Genomic_DNA"/>
</dbReference>
<reference evidence="1 2" key="1">
    <citation type="submission" date="2016-11" db="EMBL/GenBank/DDBJ databases">
        <title>Draft Genome Sequences of Nine Cyanobacterial Strains from Diverse Habitats.</title>
        <authorList>
            <person name="Zhu T."/>
            <person name="Hou S."/>
            <person name="Lu X."/>
            <person name="Hess W.R."/>
        </authorList>
    </citation>
    <scope>NUCLEOTIDE SEQUENCE [LARGE SCALE GENOMIC DNA]</scope>
    <source>
        <strain evidence="1 2">NIES-593</strain>
    </source>
</reference>
<organism evidence="1 2">
    <name type="scientific">Hydrococcus rivularis NIES-593</name>
    <dbReference type="NCBI Taxonomy" id="1921803"/>
    <lineage>
        <taxon>Bacteria</taxon>
        <taxon>Bacillati</taxon>
        <taxon>Cyanobacteriota</taxon>
        <taxon>Cyanophyceae</taxon>
        <taxon>Pleurocapsales</taxon>
        <taxon>Hydrococcaceae</taxon>
        <taxon>Hydrococcus</taxon>
    </lineage>
</organism>
<evidence type="ECO:0000313" key="1">
    <source>
        <dbReference type="EMBL" id="OKH18382.1"/>
    </source>
</evidence>
<protein>
    <submittedName>
        <fullName evidence="1">Uncharacterized protein</fullName>
    </submittedName>
</protein>
<dbReference type="Pfam" id="PF21900">
    <property type="entry name" value="DUF6920"/>
    <property type="match status" value="1"/>
</dbReference>